<evidence type="ECO:0000256" key="5">
    <source>
        <dbReference type="ARBA" id="ARBA00023004"/>
    </source>
</evidence>
<comment type="caution">
    <text evidence="7">The sequence shown here is derived from an EMBL/GenBank/DDBJ whole genome shotgun (WGS) entry which is preliminary data.</text>
</comment>
<evidence type="ECO:0000256" key="3">
    <source>
        <dbReference type="ARBA" id="ARBA00022723"/>
    </source>
</evidence>
<dbReference type="GO" id="GO:0004497">
    <property type="term" value="F:monooxygenase activity"/>
    <property type="evidence" value="ECO:0007669"/>
    <property type="project" value="UniProtKB-KW"/>
</dbReference>
<accession>A0A6L7G884</accession>
<dbReference type="Proteomes" id="UP000477911">
    <property type="component" value="Unassembled WGS sequence"/>
</dbReference>
<keyword evidence="2" id="KW-0349">Heme</keyword>
<dbReference type="InterPro" id="IPR002401">
    <property type="entry name" value="Cyt_P450_E_grp-I"/>
</dbReference>
<keyword evidence="6" id="KW-0503">Monooxygenase</keyword>
<keyword evidence="5" id="KW-0408">Iron</keyword>
<dbReference type="InterPro" id="IPR001128">
    <property type="entry name" value="Cyt_P450"/>
</dbReference>
<organism evidence="7 8">
    <name type="scientific">Pseudooceanicola albus</name>
    <dbReference type="NCBI Taxonomy" id="2692189"/>
    <lineage>
        <taxon>Bacteria</taxon>
        <taxon>Pseudomonadati</taxon>
        <taxon>Pseudomonadota</taxon>
        <taxon>Alphaproteobacteria</taxon>
        <taxon>Rhodobacterales</taxon>
        <taxon>Paracoccaceae</taxon>
        <taxon>Pseudooceanicola</taxon>
    </lineage>
</organism>
<keyword evidence="8" id="KW-1185">Reference proteome</keyword>
<dbReference type="GO" id="GO:0016705">
    <property type="term" value="F:oxidoreductase activity, acting on paired donors, with incorporation or reduction of molecular oxygen"/>
    <property type="evidence" value="ECO:0007669"/>
    <property type="project" value="InterPro"/>
</dbReference>
<name>A0A6L7G884_9RHOB</name>
<evidence type="ECO:0000256" key="6">
    <source>
        <dbReference type="ARBA" id="ARBA00023033"/>
    </source>
</evidence>
<dbReference type="PANTHER" id="PTHR24291:SF50">
    <property type="entry name" value="BIFUNCTIONAL ALBAFLAVENONE MONOOXYGENASE_TERPENE SYNTHASE"/>
    <property type="match status" value="1"/>
</dbReference>
<dbReference type="Gene3D" id="1.10.630.10">
    <property type="entry name" value="Cytochrome P450"/>
    <property type="match status" value="1"/>
</dbReference>
<keyword evidence="3" id="KW-0479">Metal-binding</keyword>
<dbReference type="InterPro" id="IPR050196">
    <property type="entry name" value="Cytochrome_P450_Monoox"/>
</dbReference>
<dbReference type="GO" id="GO:0005506">
    <property type="term" value="F:iron ion binding"/>
    <property type="evidence" value="ECO:0007669"/>
    <property type="project" value="InterPro"/>
</dbReference>
<comment type="similarity">
    <text evidence="1">Belongs to the cytochrome P450 family.</text>
</comment>
<evidence type="ECO:0000256" key="1">
    <source>
        <dbReference type="ARBA" id="ARBA00010617"/>
    </source>
</evidence>
<keyword evidence="4" id="KW-0560">Oxidoreductase</keyword>
<protein>
    <submittedName>
        <fullName evidence="7">Cytochrome P450</fullName>
    </submittedName>
</protein>
<dbReference type="PRINTS" id="PR00463">
    <property type="entry name" value="EP450I"/>
</dbReference>
<dbReference type="AlphaFoldDB" id="A0A6L7G884"/>
<dbReference type="PANTHER" id="PTHR24291">
    <property type="entry name" value="CYTOCHROME P450 FAMILY 4"/>
    <property type="match status" value="1"/>
</dbReference>
<evidence type="ECO:0000313" key="7">
    <source>
        <dbReference type="EMBL" id="MXN20291.1"/>
    </source>
</evidence>
<dbReference type="Pfam" id="PF00067">
    <property type="entry name" value="p450"/>
    <property type="match status" value="1"/>
</dbReference>
<dbReference type="GO" id="GO:0020037">
    <property type="term" value="F:heme binding"/>
    <property type="evidence" value="ECO:0007669"/>
    <property type="project" value="InterPro"/>
</dbReference>
<dbReference type="InterPro" id="IPR036396">
    <property type="entry name" value="Cyt_P450_sf"/>
</dbReference>
<evidence type="ECO:0000256" key="2">
    <source>
        <dbReference type="ARBA" id="ARBA00022617"/>
    </source>
</evidence>
<proteinExistence type="inferred from homology"/>
<dbReference type="SUPFAM" id="SSF48264">
    <property type="entry name" value="Cytochrome P450"/>
    <property type="match status" value="1"/>
</dbReference>
<sequence>MPEPTIPVFDASSEVHQNLGLLKVAAMATRQHGDVVTIRASDQRAMTLLGGTAAIRYWKAHQGHFLKEMGDVASNARITRILLGDRLEQPDMLPVWDRVRCALASAGQHWDGWAEAALSGANDRLCTQIAQAEGALDLRPLCGLWALRSLAPAVLGDSLPEAELLQGLADVERFYFSMSTRDAEETAHPEQLEEFRTARGFLDRAIAAGLETMKPGDDSVLATAAAALPEDMDAATRIACLRPGIGRMLLEKLNIEGLGLLWALVHLAQDPALAEALTQENAQSDPDAPDAATPLTLSVVREAQRMYPELPFIYRVTTCAVSLAGHEIPAGTTVLFAPWLTHRDPRYWSTPERFDGRRFLVAPEEKSSFLPFGTGPRVRARDAFLTRQMVLALRRIARDFRLTLAPECKRGSLRPILRSTLAPRGPVPVRFAAAGTASAQFVSVLEDLQ</sequence>
<gene>
    <name evidence="7" type="ORF">GR170_20840</name>
</gene>
<dbReference type="EMBL" id="WUMU01000026">
    <property type="protein sequence ID" value="MXN20291.1"/>
    <property type="molecule type" value="Genomic_DNA"/>
</dbReference>
<evidence type="ECO:0000313" key="8">
    <source>
        <dbReference type="Proteomes" id="UP000477911"/>
    </source>
</evidence>
<evidence type="ECO:0000256" key="4">
    <source>
        <dbReference type="ARBA" id="ARBA00023002"/>
    </source>
</evidence>
<dbReference type="RefSeq" id="WP_160896416.1">
    <property type="nucleotide sequence ID" value="NZ_WUMU01000026.1"/>
</dbReference>
<reference evidence="7 8" key="1">
    <citation type="submission" date="2019-12" db="EMBL/GenBank/DDBJ databases">
        <authorList>
            <person name="Li M."/>
        </authorList>
    </citation>
    <scope>NUCLEOTIDE SEQUENCE [LARGE SCALE GENOMIC DNA]</scope>
    <source>
        <strain evidence="7 8">GBMRC 2024</strain>
    </source>
</reference>